<organism evidence="1 2">
    <name type="scientific">Cupriavidus taiwanensis</name>
    <dbReference type="NCBI Taxonomy" id="164546"/>
    <lineage>
        <taxon>Bacteria</taxon>
        <taxon>Pseudomonadati</taxon>
        <taxon>Pseudomonadota</taxon>
        <taxon>Betaproteobacteria</taxon>
        <taxon>Burkholderiales</taxon>
        <taxon>Burkholderiaceae</taxon>
        <taxon>Cupriavidus</taxon>
    </lineage>
</organism>
<comment type="caution">
    <text evidence="1">The sequence shown here is derived from an EMBL/GenBank/DDBJ whole genome shotgun (WGS) entry which is preliminary data.</text>
</comment>
<evidence type="ECO:0000313" key="1">
    <source>
        <dbReference type="EMBL" id="SOZ72906.1"/>
    </source>
</evidence>
<protein>
    <submittedName>
        <fullName evidence="1">Uncharacterized protein</fullName>
    </submittedName>
</protein>
<reference evidence="1 2" key="1">
    <citation type="submission" date="2018-01" db="EMBL/GenBank/DDBJ databases">
        <authorList>
            <person name="Clerissi C."/>
        </authorList>
    </citation>
    <scope>NUCLEOTIDE SEQUENCE [LARGE SCALE GENOMIC DNA]</scope>
    <source>
        <strain evidence="1">Cupriavidus taiwanensis STM 8556</strain>
    </source>
</reference>
<dbReference type="Proteomes" id="UP000256952">
    <property type="component" value="Chromosome CBM2613_b"/>
</dbReference>
<dbReference type="EMBL" id="OFTH01000047">
    <property type="protein sequence ID" value="SOZ72906.1"/>
    <property type="molecule type" value="Genomic_DNA"/>
</dbReference>
<gene>
    <name evidence="1" type="ORF">CBM2613_B50054</name>
</gene>
<dbReference type="AlphaFoldDB" id="A0A976G562"/>
<evidence type="ECO:0000313" key="2">
    <source>
        <dbReference type="Proteomes" id="UP000256952"/>
    </source>
</evidence>
<proteinExistence type="predicted"/>
<sequence>MASMVPVYLPFPDLVSETGSYWSHVLGIG</sequence>
<name>A0A976G562_9BURK</name>
<accession>A0A976G562</accession>